<keyword evidence="2" id="KW-1133">Transmembrane helix</keyword>
<protein>
    <submittedName>
        <fullName evidence="3">Uncharacterized protein</fullName>
    </submittedName>
</protein>
<feature type="region of interest" description="Disordered" evidence="1">
    <location>
        <begin position="217"/>
        <end position="319"/>
    </location>
</feature>
<keyword evidence="2" id="KW-0472">Membrane</keyword>
<evidence type="ECO:0000313" key="4">
    <source>
        <dbReference type="Proteomes" id="UP000008363"/>
    </source>
</evidence>
<reference evidence="3 4" key="1">
    <citation type="submission" date="2012-08" db="EMBL/GenBank/DDBJ databases">
        <title>Whole genome shotgun sequence of Gordonia rhizosphera NBRC 16068.</title>
        <authorList>
            <person name="Takarada H."/>
            <person name="Isaki S."/>
            <person name="Hosoyama A."/>
            <person name="Tsuchikane K."/>
            <person name="Katsumata H."/>
            <person name="Baba S."/>
            <person name="Ohji S."/>
            <person name="Yamazaki S."/>
            <person name="Fujita N."/>
        </authorList>
    </citation>
    <scope>NUCLEOTIDE SEQUENCE [LARGE SCALE GENOMIC DNA]</scope>
    <source>
        <strain evidence="3 4">NBRC 16068</strain>
    </source>
</reference>
<organism evidence="3 4">
    <name type="scientific">Gordonia rhizosphera NBRC 16068</name>
    <dbReference type="NCBI Taxonomy" id="1108045"/>
    <lineage>
        <taxon>Bacteria</taxon>
        <taxon>Bacillati</taxon>
        <taxon>Actinomycetota</taxon>
        <taxon>Actinomycetes</taxon>
        <taxon>Mycobacteriales</taxon>
        <taxon>Gordoniaceae</taxon>
        <taxon>Gordonia</taxon>
    </lineage>
</organism>
<feature type="transmembrane region" description="Helical" evidence="2">
    <location>
        <begin position="193"/>
        <end position="213"/>
    </location>
</feature>
<sequence length="319" mass="32248">ATASESVTSVVMRSAPENWPGLDAALTRRGAPPVVMLDAAQESGPDASSSGDFPAARAEELTAPNADVAEPIGAESDVAESDASESVGAESVGAESDVAEPDAPETDAPESDVSESDVSESDVAEPDAPESVGAESDTAESDTAESDTAESDARAESDVESVAAVGGSPTTETKEASVPVPTRVTPRSRRTRILLAGITICAVIGVGGVAVAMTRDGPAEPSSALPAPNTSPSATATYADPADVAEARRAALRYTPPPPPPETTYNQPQQTRQAPNTRPSGPSANPSPLPQLPPLLPPVVPPRVTIPNPIPGLPPIVLP</sequence>
<gene>
    <name evidence="3" type="ORF">GORHZ_243_00220</name>
</gene>
<feature type="compositionally biased region" description="Acidic residues" evidence="1">
    <location>
        <begin position="97"/>
        <end position="128"/>
    </location>
</feature>
<accession>K6VC09</accession>
<comment type="caution">
    <text evidence="3">The sequence shown here is derived from an EMBL/GenBank/DDBJ whole genome shotgun (WGS) entry which is preliminary data.</text>
</comment>
<feature type="region of interest" description="Disordered" evidence="1">
    <location>
        <begin position="33"/>
        <end position="189"/>
    </location>
</feature>
<evidence type="ECO:0000256" key="2">
    <source>
        <dbReference type="SAM" id="Phobius"/>
    </source>
</evidence>
<dbReference type="Proteomes" id="UP000008363">
    <property type="component" value="Unassembled WGS sequence"/>
</dbReference>
<feature type="compositionally biased region" description="Pro residues" evidence="1">
    <location>
        <begin position="285"/>
        <end position="301"/>
    </location>
</feature>
<feature type="compositionally biased region" description="Pro residues" evidence="1">
    <location>
        <begin position="308"/>
        <end position="319"/>
    </location>
</feature>
<keyword evidence="4" id="KW-1185">Reference proteome</keyword>
<proteinExistence type="predicted"/>
<name>K6VC09_9ACTN</name>
<keyword evidence="2" id="KW-0812">Transmembrane</keyword>
<evidence type="ECO:0000256" key="1">
    <source>
        <dbReference type="SAM" id="MobiDB-lite"/>
    </source>
</evidence>
<dbReference type="AlphaFoldDB" id="K6VC09"/>
<dbReference type="EMBL" id="BAHC01000243">
    <property type="protein sequence ID" value="GAB93748.1"/>
    <property type="molecule type" value="Genomic_DNA"/>
</dbReference>
<feature type="non-terminal residue" evidence="3">
    <location>
        <position position="1"/>
    </location>
</feature>
<evidence type="ECO:0000313" key="3">
    <source>
        <dbReference type="EMBL" id="GAB93748.1"/>
    </source>
</evidence>
<feature type="compositionally biased region" description="Acidic residues" evidence="1">
    <location>
        <begin position="137"/>
        <end position="150"/>
    </location>
</feature>